<sequence length="63" mass="7628">MPQIFPKTPKKKMGFFFKKQKKHSIKSALKTRRNKVLKEKVSFYLLYLFSKKNFFIFHLNLGC</sequence>
<accession>A0A512A944</accession>
<dbReference type="EMBL" id="BJYQ01000005">
    <property type="protein sequence ID" value="GEN96226.1"/>
    <property type="molecule type" value="Genomic_DNA"/>
</dbReference>
<dbReference type="Proteomes" id="UP000321868">
    <property type="component" value="Unassembled WGS sequence"/>
</dbReference>
<organism evidence="1 2">
    <name type="scientific">Streptococcus cristatus</name>
    <dbReference type="NCBI Taxonomy" id="45634"/>
    <lineage>
        <taxon>Bacteria</taxon>
        <taxon>Bacillati</taxon>
        <taxon>Bacillota</taxon>
        <taxon>Bacilli</taxon>
        <taxon>Lactobacillales</taxon>
        <taxon>Streptococcaceae</taxon>
        <taxon>Streptococcus</taxon>
    </lineage>
</organism>
<protein>
    <submittedName>
        <fullName evidence="1">Uncharacterized protein</fullName>
    </submittedName>
</protein>
<proteinExistence type="predicted"/>
<evidence type="ECO:0000313" key="1">
    <source>
        <dbReference type="EMBL" id="GEN96226.1"/>
    </source>
</evidence>
<gene>
    <name evidence="1" type="ORF">SOL01_01000</name>
</gene>
<name>A0A512A944_STRCR</name>
<evidence type="ECO:0000313" key="2">
    <source>
        <dbReference type="Proteomes" id="UP000321868"/>
    </source>
</evidence>
<comment type="caution">
    <text evidence="1">The sequence shown here is derived from an EMBL/GenBank/DDBJ whole genome shotgun (WGS) entry which is preliminary data.</text>
</comment>
<dbReference type="AlphaFoldDB" id="A0A512A944"/>
<reference evidence="1 2" key="1">
    <citation type="submission" date="2019-07" db="EMBL/GenBank/DDBJ databases">
        <title>Whole genome shotgun sequence of Streptococcus oligofermentans NBRC 106105.</title>
        <authorList>
            <person name="Hosoyama A."/>
            <person name="Uohara A."/>
            <person name="Ohji S."/>
            <person name="Ichikawa N."/>
        </authorList>
    </citation>
    <scope>NUCLEOTIDE SEQUENCE [LARGE SCALE GENOMIC DNA]</scope>
    <source>
        <strain evidence="1 2">NBRC 106105</strain>
    </source>
</reference>